<sequence>MLDPLTALVLASNIVQFVDFSIKIAELSKEFKDAVSGLPKDLERIAITVDDLAALVRRLQQSQIGSTATVTFPQAQKFGLILQGCVREAETFEKLLLSLKATGRHKGWASFWAALKSVRKGGEIKGIESSLEGYKSQITLRLREEALLKQNYLVELSDRSRRERIQEAQDSAEALRQLESTIGASLQQMGNDVRQILQDEANRGPQDATSSEQARRIQEQVVAEITNFRADFLSFRNELQQVRREAGAFELPVRPGIIQLHSVRSRRHARGRITRSNGQVASRNQTQVQQNAETHTISNQTQERQIRIQIAITVGVGGDVKEMVGSLKSMLFSSWSRTLHVISISRPSATEYRPRWQPLPLTSPRVRPDQLRSLIEAPPRNVQVDRLIFGQNQHSQIMAFASMRLVNQLESPSFPMTFRVLGGTSAMSVMINWVKMKTPPAQPLLAYSPATGISQPSSTSSTDVELPFNEDIPPDMESGGEDAGQALNPDLPFYESDEDRGVNDADEVGEDDLNETQATTPQMIPSDIDSKLSETPSTEHKPAHHHRHRKQASRQLTRYQEVLRILNVLSVLAVIFVVSYYLGKFLFPMEEPSQQPGGRGAWCYWKLQSDGPWRYCDWCQKGFEYRDGLCVPPERWF</sequence>
<comment type="caution">
    <text evidence="2">The sequence shown here is derived from an EMBL/GenBank/DDBJ whole genome shotgun (WGS) entry which is preliminary data.</text>
</comment>
<organism evidence="2 3">
    <name type="scientific">Lasallia pustulata</name>
    <dbReference type="NCBI Taxonomy" id="136370"/>
    <lineage>
        <taxon>Eukaryota</taxon>
        <taxon>Fungi</taxon>
        <taxon>Dikarya</taxon>
        <taxon>Ascomycota</taxon>
        <taxon>Pezizomycotina</taxon>
        <taxon>Lecanoromycetes</taxon>
        <taxon>OSLEUM clade</taxon>
        <taxon>Umbilicariomycetidae</taxon>
        <taxon>Umbilicariales</taxon>
        <taxon>Umbilicariaceae</taxon>
        <taxon>Lasallia</taxon>
    </lineage>
</organism>
<evidence type="ECO:0000256" key="1">
    <source>
        <dbReference type="SAM" id="MobiDB-lite"/>
    </source>
</evidence>
<feature type="compositionally biased region" description="Polar residues" evidence="1">
    <location>
        <begin position="451"/>
        <end position="463"/>
    </location>
</feature>
<feature type="compositionally biased region" description="Polar residues" evidence="1">
    <location>
        <begin position="274"/>
        <end position="300"/>
    </location>
</feature>
<evidence type="ECO:0008006" key="4">
    <source>
        <dbReference type="Google" id="ProtNLM"/>
    </source>
</evidence>
<feature type="region of interest" description="Disordered" evidence="1">
    <location>
        <begin position="265"/>
        <end position="300"/>
    </location>
</feature>
<gene>
    <name evidence="2" type="ORF">FRX48_02687</name>
</gene>
<dbReference type="OrthoDB" id="4321464at2759"/>
<dbReference type="EMBL" id="VXIT01000003">
    <property type="protein sequence ID" value="KAA6414324.1"/>
    <property type="molecule type" value="Genomic_DNA"/>
</dbReference>
<name>A0A5M8PZ70_9LECA</name>
<proteinExistence type="predicted"/>
<dbReference type="AlphaFoldDB" id="A0A5M8PZ70"/>
<feature type="compositionally biased region" description="Basic and acidic residues" evidence="1">
    <location>
        <begin position="528"/>
        <end position="541"/>
    </location>
</feature>
<feature type="region of interest" description="Disordered" evidence="1">
    <location>
        <begin position="447"/>
        <end position="553"/>
    </location>
</feature>
<feature type="compositionally biased region" description="Acidic residues" evidence="1">
    <location>
        <begin position="504"/>
        <end position="514"/>
    </location>
</feature>
<accession>A0A5M8PZ70</accession>
<feature type="compositionally biased region" description="Basic residues" evidence="1">
    <location>
        <begin position="542"/>
        <end position="552"/>
    </location>
</feature>
<evidence type="ECO:0000313" key="3">
    <source>
        <dbReference type="Proteomes" id="UP000324767"/>
    </source>
</evidence>
<protein>
    <recommendedName>
        <fullName evidence="4">Fungal N-terminal domain-containing protein</fullName>
    </recommendedName>
</protein>
<reference evidence="2 3" key="1">
    <citation type="submission" date="2019-09" db="EMBL/GenBank/DDBJ databases">
        <title>The hologenome of the rock-dwelling lichen Lasallia pustulata.</title>
        <authorList>
            <person name="Greshake Tzovaras B."/>
            <person name="Segers F."/>
            <person name="Bicker A."/>
            <person name="Dal Grande F."/>
            <person name="Otte J."/>
            <person name="Hankeln T."/>
            <person name="Schmitt I."/>
            <person name="Ebersberger I."/>
        </authorList>
    </citation>
    <scope>NUCLEOTIDE SEQUENCE [LARGE SCALE GENOMIC DNA]</scope>
    <source>
        <strain evidence="2">A1-1</strain>
    </source>
</reference>
<dbReference type="Proteomes" id="UP000324767">
    <property type="component" value="Unassembled WGS sequence"/>
</dbReference>
<evidence type="ECO:0000313" key="2">
    <source>
        <dbReference type="EMBL" id="KAA6414324.1"/>
    </source>
</evidence>